<dbReference type="AlphaFoldDB" id="A0A0U1LSM8"/>
<dbReference type="InterPro" id="IPR056002">
    <property type="entry name" value="DUF7580"/>
</dbReference>
<dbReference type="Gene3D" id="3.40.50.1580">
    <property type="entry name" value="Nucleoside phosphorylase domain"/>
    <property type="match status" value="1"/>
</dbReference>
<dbReference type="GO" id="GO:0003824">
    <property type="term" value="F:catalytic activity"/>
    <property type="evidence" value="ECO:0007669"/>
    <property type="project" value="InterPro"/>
</dbReference>
<dbReference type="Pfam" id="PF24476">
    <property type="entry name" value="DUF7580"/>
    <property type="match status" value="1"/>
</dbReference>
<dbReference type="PANTHER" id="PTHR46082:SF6">
    <property type="entry name" value="AAA+ ATPASE DOMAIN-CONTAINING PROTEIN-RELATED"/>
    <property type="match status" value="1"/>
</dbReference>
<dbReference type="STRING" id="28573.A0A0U1LSM8"/>
<keyword evidence="4" id="KW-1185">Reference proteome</keyword>
<dbReference type="InterPro" id="IPR000845">
    <property type="entry name" value="Nucleoside_phosphorylase_d"/>
</dbReference>
<dbReference type="SUPFAM" id="SSF53167">
    <property type="entry name" value="Purine and uridine phosphorylases"/>
    <property type="match status" value="1"/>
</dbReference>
<dbReference type="PANTHER" id="PTHR46082">
    <property type="entry name" value="ATP/GTP-BINDING PROTEIN-RELATED"/>
    <property type="match status" value="1"/>
</dbReference>
<gene>
    <name evidence="3" type="ORF">PISL3812_03145</name>
</gene>
<evidence type="ECO:0000313" key="4">
    <source>
        <dbReference type="Proteomes" id="UP000054383"/>
    </source>
</evidence>
<dbReference type="EMBL" id="CVMT01000002">
    <property type="protein sequence ID" value="CRG86142.1"/>
    <property type="molecule type" value="Genomic_DNA"/>
</dbReference>
<evidence type="ECO:0000259" key="2">
    <source>
        <dbReference type="Pfam" id="PF24476"/>
    </source>
</evidence>
<proteinExistence type="predicted"/>
<reference evidence="3 4" key="1">
    <citation type="submission" date="2015-04" db="EMBL/GenBank/DDBJ databases">
        <authorList>
            <person name="Syromyatnikov M.Y."/>
            <person name="Popov V.N."/>
        </authorList>
    </citation>
    <scope>NUCLEOTIDE SEQUENCE [LARGE SCALE GENOMIC DNA]</scope>
    <source>
        <strain evidence="3">WF-38-12</strain>
    </source>
</reference>
<accession>A0A0U1LSM8</accession>
<evidence type="ECO:0000259" key="1">
    <source>
        <dbReference type="Pfam" id="PF01048"/>
    </source>
</evidence>
<feature type="domain" description="Nucleoside phosphorylase" evidence="1">
    <location>
        <begin position="683"/>
        <end position="801"/>
    </location>
</feature>
<dbReference type="OrthoDB" id="20872at2759"/>
<dbReference type="InterPro" id="IPR035994">
    <property type="entry name" value="Nucleoside_phosphorylase_sf"/>
</dbReference>
<dbReference type="OMA" id="TWDEVNW"/>
<feature type="domain" description="DUF7580" evidence="2">
    <location>
        <begin position="229"/>
        <end position="565"/>
    </location>
</feature>
<protein>
    <submittedName>
        <fullName evidence="3">Uncharacterized protein</fullName>
    </submittedName>
</protein>
<dbReference type="Proteomes" id="UP000054383">
    <property type="component" value="Unassembled WGS sequence"/>
</dbReference>
<sequence>MATDVFGESLEALSNEENNAARSELVNLVGDASLALVEVINRLPSPAEPRLCRDLKIALAHLVAEIKSNEILQALGQRQSFRNLLKRLAQSLSGVLNGDFIRERWQFLAKEEAKIRTRRLNFLYWTTKSEEQEEYLEALKRWSESPFPVLGMFYELKQRHHNVRDEVDLAGLVNENQQLLRELVGLVNRWNDLVDGIYANVNDALDGDLDSAEKHYPSIPIHETAFHGETSVRSLSRALYDVLHSNWPCHSEGHDHDGKLGGCFEAKFFLDPQWSSKNPASDGFFVVLTGPDLFQECRIYLVHDGKVCHDSIHRGDCFGPISTNIESHSIVCLIAYEDSRSVCLHLAVDDQNLLLDQQKLAQPLEVFMPEDDYVEHDLGQLLEHIRPTYAAKRVMGVILARAILHLFEGPWVSRSMSIGDIFVYCKMQNDQPYPLFDKVFVSTKFGGENLPKDSAYNVHPFPTILALGIVLTEIELGEDLADLYKNPAFDSLRRRPFDLAKRLLKECELRLHLESGLIRAVKSCTDRTSLASFANSNSSVLFSNPDFVAAYYTKIIRPLEEDLVQGANWTWDEVNWLKRRDLDSEGILKMKTERSGPAERGQSFLHNRYVRSSVRSLRPVVEKISEHTNSAQGRHFTASSIPECLSMKFEKRKSQPIHHQSFTQDGSSMEDLPPRPYNRDEFDIAIICALPKEASAVLSVFDKIWDESEYKYGRASNDPNSYTAGVISGHNVVLAHPPRMGKANAAVVASTCAMSFRNVKLALVVGICGGVPRHPDTGEDILLGDVVISKGVIQYDFGRQYPDQFKRKISVDDMLGRPSVEVSSLLAKLETKYHRTSLQGNISKSLVGLRKQHTPFYPGRQEDRLFYPTYRHKHQTSSECQVCCKSQDGSIEFVCETAIDSTCRELQCDKNDHHLVTRTRHNQKNKPFVHIGLIASGDTVMKSGVYRDTIARETKVIAFEMEGAGVWDIFPGVIIIKGLCDYADSHKSKLWQSYAAATSAACMKAFLRHWDVGPE</sequence>
<evidence type="ECO:0000313" key="3">
    <source>
        <dbReference type="EMBL" id="CRG86142.1"/>
    </source>
</evidence>
<dbReference type="Pfam" id="PF01048">
    <property type="entry name" value="PNP_UDP_1"/>
    <property type="match status" value="1"/>
</dbReference>
<dbReference type="GO" id="GO:0009116">
    <property type="term" value="P:nucleoside metabolic process"/>
    <property type="evidence" value="ECO:0007669"/>
    <property type="project" value="InterPro"/>
</dbReference>
<dbReference type="InterPro" id="IPR053137">
    <property type="entry name" value="NLR-like"/>
</dbReference>
<name>A0A0U1LSM8_TALIS</name>
<organism evidence="3 4">
    <name type="scientific">Talaromyces islandicus</name>
    <name type="common">Penicillium islandicum</name>
    <dbReference type="NCBI Taxonomy" id="28573"/>
    <lineage>
        <taxon>Eukaryota</taxon>
        <taxon>Fungi</taxon>
        <taxon>Dikarya</taxon>
        <taxon>Ascomycota</taxon>
        <taxon>Pezizomycotina</taxon>
        <taxon>Eurotiomycetes</taxon>
        <taxon>Eurotiomycetidae</taxon>
        <taxon>Eurotiales</taxon>
        <taxon>Trichocomaceae</taxon>
        <taxon>Talaromyces</taxon>
        <taxon>Talaromyces sect. Islandici</taxon>
    </lineage>
</organism>